<feature type="non-terminal residue" evidence="1">
    <location>
        <position position="113"/>
    </location>
</feature>
<accession>A0A101SW01</accession>
<proteinExistence type="predicted"/>
<sequence>MGALLTPIALMALLFAVTAFEEHLFPQVSVTEDAKSAAVEPERLGLLPEGPLLVDALTSVRAFYAQRMPMAASCSRRCGDIVAARERWLPIHAPSFSSRISWSSLLPLLPSLP</sequence>
<protein>
    <submittedName>
        <fullName evidence="1">Uncharacterized protein</fullName>
    </submittedName>
</protein>
<dbReference type="Proteomes" id="UP000053024">
    <property type="component" value="Unassembled WGS sequence"/>
</dbReference>
<evidence type="ECO:0000313" key="1">
    <source>
        <dbReference type="EMBL" id="KUN81157.1"/>
    </source>
</evidence>
<organism evidence="1 2">
    <name type="scientific">Streptomyces bungoensis</name>
    <dbReference type="NCBI Taxonomy" id="285568"/>
    <lineage>
        <taxon>Bacteria</taxon>
        <taxon>Bacillati</taxon>
        <taxon>Actinomycetota</taxon>
        <taxon>Actinomycetes</taxon>
        <taxon>Kitasatosporales</taxon>
        <taxon>Streptomycetaceae</taxon>
        <taxon>Streptomyces</taxon>
    </lineage>
</organism>
<dbReference type="AlphaFoldDB" id="A0A101SW01"/>
<name>A0A101SW01_9ACTN</name>
<keyword evidence="2" id="KW-1185">Reference proteome</keyword>
<comment type="caution">
    <text evidence="1">The sequence shown here is derived from an EMBL/GenBank/DDBJ whole genome shotgun (WGS) entry which is preliminary data.</text>
</comment>
<dbReference type="EMBL" id="LMWX01000042">
    <property type="protein sequence ID" value="KUN81157.1"/>
    <property type="molecule type" value="Genomic_DNA"/>
</dbReference>
<evidence type="ECO:0000313" key="2">
    <source>
        <dbReference type="Proteomes" id="UP000053024"/>
    </source>
</evidence>
<gene>
    <name evidence="1" type="ORF">AQJ66_24695</name>
</gene>
<reference evidence="1 2" key="1">
    <citation type="submission" date="2015-10" db="EMBL/GenBank/DDBJ databases">
        <title>Draft genome sequence of Streptomyces bungoensis DSM 41781, type strain for the species Streptomyces bungoensis.</title>
        <authorList>
            <person name="Ruckert C."/>
            <person name="Winkler A."/>
            <person name="Kalinowski J."/>
            <person name="Kampfer P."/>
            <person name="Glaeser S."/>
        </authorList>
    </citation>
    <scope>NUCLEOTIDE SEQUENCE [LARGE SCALE GENOMIC DNA]</scope>
    <source>
        <strain evidence="1 2">DSM 41781</strain>
    </source>
</reference>